<evidence type="ECO:0000313" key="5">
    <source>
        <dbReference type="EMBL" id="BAM79235.1"/>
    </source>
</evidence>
<dbReference type="GeneID" id="16992727"/>
<dbReference type="AlphaFoldDB" id="M1V4B8"/>
<reference evidence="5 6" key="2">
    <citation type="journal article" date="2007" name="BMC Biol.">
        <title>A 100%-complete sequence reveals unusually simple genomic features in the hot-spring red alga Cyanidioschyzon merolae.</title>
        <authorList>
            <person name="Nozaki H."/>
            <person name="Takano H."/>
            <person name="Misumi O."/>
            <person name="Terasawa K."/>
            <person name="Matsuzaki M."/>
            <person name="Maruyama S."/>
            <person name="Nishida K."/>
            <person name="Yagisawa F."/>
            <person name="Yoshida Y."/>
            <person name="Fujiwara T."/>
            <person name="Takio S."/>
            <person name="Tamura K."/>
            <person name="Chung S.J."/>
            <person name="Nakamura S."/>
            <person name="Kuroiwa H."/>
            <person name="Tanaka K."/>
            <person name="Sato N."/>
            <person name="Kuroiwa T."/>
        </authorList>
    </citation>
    <scope>NUCLEOTIDE SEQUENCE [LARGE SCALE GENOMIC DNA]</scope>
    <source>
        <strain evidence="5 6">10D</strain>
    </source>
</reference>
<feature type="region of interest" description="Disordered" evidence="3">
    <location>
        <begin position="317"/>
        <end position="347"/>
    </location>
</feature>
<dbReference type="SUPFAM" id="SSF54928">
    <property type="entry name" value="RNA-binding domain, RBD"/>
    <property type="match status" value="1"/>
</dbReference>
<evidence type="ECO:0000256" key="3">
    <source>
        <dbReference type="SAM" id="MobiDB-lite"/>
    </source>
</evidence>
<dbReference type="EMBL" id="AP006486">
    <property type="protein sequence ID" value="BAM79235.1"/>
    <property type="molecule type" value="Genomic_DNA"/>
</dbReference>
<feature type="compositionally biased region" description="Basic and acidic residues" evidence="3">
    <location>
        <begin position="182"/>
        <end position="204"/>
    </location>
</feature>
<dbReference type="Gene3D" id="3.30.70.330">
    <property type="match status" value="1"/>
</dbReference>
<keyword evidence="1 2" id="KW-0694">RNA-binding</keyword>
<feature type="region of interest" description="Disordered" evidence="3">
    <location>
        <begin position="33"/>
        <end position="169"/>
    </location>
</feature>
<gene>
    <name evidence="5" type="ORF">CYME_CMD182C</name>
</gene>
<dbReference type="PANTHER" id="PTHR23236:SF11">
    <property type="entry name" value="EUKARYOTIC TRANSLATION INITIATION FACTOR 4H"/>
    <property type="match status" value="1"/>
</dbReference>
<evidence type="ECO:0000256" key="2">
    <source>
        <dbReference type="PROSITE-ProRule" id="PRU00176"/>
    </source>
</evidence>
<dbReference type="HOGENOM" id="CLU_611623_0_0_1"/>
<evidence type="ECO:0000259" key="4">
    <source>
        <dbReference type="PROSITE" id="PS50102"/>
    </source>
</evidence>
<feature type="compositionally biased region" description="Basic and acidic residues" evidence="3">
    <location>
        <begin position="93"/>
        <end position="106"/>
    </location>
</feature>
<dbReference type="KEGG" id="cme:CYME_CMD182C"/>
<evidence type="ECO:0000313" key="6">
    <source>
        <dbReference type="Proteomes" id="UP000007014"/>
    </source>
</evidence>
<accession>M1V4B8</accession>
<dbReference type="InterPro" id="IPR000504">
    <property type="entry name" value="RRM_dom"/>
</dbReference>
<dbReference type="OrthoDB" id="48651at2759"/>
<proteinExistence type="predicted"/>
<organism evidence="5 6">
    <name type="scientific">Cyanidioschyzon merolae (strain NIES-3377 / 10D)</name>
    <name type="common">Unicellular red alga</name>
    <dbReference type="NCBI Taxonomy" id="280699"/>
    <lineage>
        <taxon>Eukaryota</taxon>
        <taxon>Rhodophyta</taxon>
        <taxon>Bangiophyceae</taxon>
        <taxon>Cyanidiales</taxon>
        <taxon>Cyanidiaceae</taxon>
        <taxon>Cyanidioschyzon</taxon>
    </lineage>
</organism>
<dbReference type="Gramene" id="CMD182CT">
    <property type="protein sequence ID" value="CMD182CT"/>
    <property type="gene ID" value="CMD182C"/>
</dbReference>
<dbReference type="InterPro" id="IPR035979">
    <property type="entry name" value="RBD_domain_sf"/>
</dbReference>
<feature type="domain" description="RRM" evidence="4">
    <location>
        <begin position="214"/>
        <end position="313"/>
    </location>
</feature>
<dbReference type="STRING" id="280699.M1V4B8"/>
<dbReference type="GO" id="GO:0003723">
    <property type="term" value="F:RNA binding"/>
    <property type="evidence" value="ECO:0007669"/>
    <property type="project" value="UniProtKB-UniRule"/>
</dbReference>
<feature type="region of interest" description="Disordered" evidence="3">
    <location>
        <begin position="251"/>
        <end position="271"/>
    </location>
</feature>
<feature type="compositionally biased region" description="Polar residues" evidence="3">
    <location>
        <begin position="144"/>
        <end position="160"/>
    </location>
</feature>
<feature type="region of interest" description="Disordered" evidence="3">
    <location>
        <begin position="375"/>
        <end position="395"/>
    </location>
</feature>
<sequence>MASPPVTDWAEDEVEGFGRSYEERRGLWMGVGAKSRGETVAGRSGVATDVHLAPERSSQSHGEHASVHAAESTEIKHSTVRSTLPGSAKVASARKDPGSAHQREGRAASSCPQEGRKTRSPARTGMRQGLDEAFGRISVRAESLNPQPAATKNETTNGAQQGAPPEPDVTEVDALNARIVKNARDEAEGTEQLLREDRERETRSRRLFPTEPPYRAYVGHVPAGVQEDQIRQLFHGCQISRIRFLRRAPLAPESGSKDPGGNASELDSGTSTKHTVVRAAFVDFANAESLSDALKRHGTLIDECAVVVDIAQYAGNPATADASGSTRTAHRGRHSYRTPSAAPSERVDSRFAGQHRRGNAPTIPLKGAALGHHVNGTGRTGASAQGSRRARASRQGWVHVTDGLRPQILREQDGKASAAPDKSSGSILARNDFAVLASLDSSLSDDDE</sequence>
<dbReference type="PROSITE" id="PS50102">
    <property type="entry name" value="RRM"/>
    <property type="match status" value="1"/>
</dbReference>
<feature type="region of interest" description="Disordered" evidence="3">
    <location>
        <begin position="182"/>
        <end position="205"/>
    </location>
</feature>
<dbReference type="InterPro" id="IPR012677">
    <property type="entry name" value="Nucleotide-bd_a/b_plait_sf"/>
</dbReference>
<feature type="compositionally biased region" description="Basic and acidic residues" evidence="3">
    <location>
        <begin position="61"/>
        <end position="77"/>
    </location>
</feature>
<name>M1V4B8_CYAM1</name>
<dbReference type="PANTHER" id="PTHR23236">
    <property type="entry name" value="EUKARYOTIC TRANSLATION INITIATION FACTOR 4B/4H"/>
    <property type="match status" value="1"/>
</dbReference>
<protein>
    <recommendedName>
        <fullName evidence="4">RRM domain-containing protein</fullName>
    </recommendedName>
</protein>
<evidence type="ECO:0000256" key="1">
    <source>
        <dbReference type="ARBA" id="ARBA00022884"/>
    </source>
</evidence>
<reference evidence="5 6" key="1">
    <citation type="journal article" date="2004" name="Nature">
        <title>Genome sequence of the ultrasmall unicellular red alga Cyanidioschyzon merolae 10D.</title>
        <authorList>
            <person name="Matsuzaki M."/>
            <person name="Misumi O."/>
            <person name="Shin-i T."/>
            <person name="Maruyama S."/>
            <person name="Takahara M."/>
            <person name="Miyagishima S."/>
            <person name="Mori T."/>
            <person name="Nishida K."/>
            <person name="Yagisawa F."/>
            <person name="Nishida K."/>
            <person name="Yoshida Y."/>
            <person name="Nishimura Y."/>
            <person name="Nakao S."/>
            <person name="Kobayashi T."/>
            <person name="Momoyama Y."/>
            <person name="Higashiyama T."/>
            <person name="Minoda A."/>
            <person name="Sano M."/>
            <person name="Nomoto H."/>
            <person name="Oishi K."/>
            <person name="Hayashi H."/>
            <person name="Ohta F."/>
            <person name="Nishizaka S."/>
            <person name="Haga S."/>
            <person name="Miura S."/>
            <person name="Morishita T."/>
            <person name="Kabeya Y."/>
            <person name="Terasawa K."/>
            <person name="Suzuki Y."/>
            <person name="Ishii Y."/>
            <person name="Asakawa S."/>
            <person name="Takano H."/>
            <person name="Ohta N."/>
            <person name="Kuroiwa H."/>
            <person name="Tanaka K."/>
            <person name="Shimizu N."/>
            <person name="Sugano S."/>
            <person name="Sato N."/>
            <person name="Nozaki H."/>
            <person name="Ogasawara N."/>
            <person name="Kohara Y."/>
            <person name="Kuroiwa T."/>
        </authorList>
    </citation>
    <scope>NUCLEOTIDE SEQUENCE [LARGE SCALE GENOMIC DNA]</scope>
    <source>
        <strain evidence="5 6">10D</strain>
    </source>
</reference>
<dbReference type="Proteomes" id="UP000007014">
    <property type="component" value="Chromosome 4"/>
</dbReference>
<dbReference type="RefSeq" id="XP_005535521.1">
    <property type="nucleotide sequence ID" value="XM_005535464.1"/>
</dbReference>
<keyword evidence="6" id="KW-1185">Reference proteome</keyword>